<evidence type="ECO:0000313" key="1">
    <source>
        <dbReference type="EMBL" id="JAD35549.1"/>
    </source>
</evidence>
<organism evidence="1">
    <name type="scientific">Arundo donax</name>
    <name type="common">Giant reed</name>
    <name type="synonym">Donax arundinaceus</name>
    <dbReference type="NCBI Taxonomy" id="35708"/>
    <lineage>
        <taxon>Eukaryota</taxon>
        <taxon>Viridiplantae</taxon>
        <taxon>Streptophyta</taxon>
        <taxon>Embryophyta</taxon>
        <taxon>Tracheophyta</taxon>
        <taxon>Spermatophyta</taxon>
        <taxon>Magnoliopsida</taxon>
        <taxon>Liliopsida</taxon>
        <taxon>Poales</taxon>
        <taxon>Poaceae</taxon>
        <taxon>PACMAD clade</taxon>
        <taxon>Arundinoideae</taxon>
        <taxon>Arundineae</taxon>
        <taxon>Arundo</taxon>
    </lineage>
</organism>
<name>A0A0A8Z838_ARUDO</name>
<reference evidence="1" key="1">
    <citation type="submission" date="2014-09" db="EMBL/GenBank/DDBJ databases">
        <authorList>
            <person name="Magalhaes I.L.F."/>
            <person name="Oliveira U."/>
            <person name="Santos F.R."/>
            <person name="Vidigal T.H.D.A."/>
            <person name="Brescovit A.D."/>
            <person name="Santos A.J."/>
        </authorList>
    </citation>
    <scope>NUCLEOTIDE SEQUENCE</scope>
    <source>
        <tissue evidence="1">Shoot tissue taken approximately 20 cm above the soil surface</tissue>
    </source>
</reference>
<reference evidence="1" key="2">
    <citation type="journal article" date="2015" name="Data Brief">
        <title>Shoot transcriptome of the giant reed, Arundo donax.</title>
        <authorList>
            <person name="Barrero R.A."/>
            <person name="Guerrero F.D."/>
            <person name="Moolhuijzen P."/>
            <person name="Goolsby J.A."/>
            <person name="Tidwell J."/>
            <person name="Bellgard S.E."/>
            <person name="Bellgard M.I."/>
        </authorList>
    </citation>
    <scope>NUCLEOTIDE SEQUENCE</scope>
    <source>
        <tissue evidence="1">Shoot tissue taken approximately 20 cm above the soil surface</tissue>
    </source>
</reference>
<dbReference type="EMBL" id="GBRH01262346">
    <property type="protein sequence ID" value="JAD35549.1"/>
    <property type="molecule type" value="Transcribed_RNA"/>
</dbReference>
<proteinExistence type="predicted"/>
<sequence>MFTIKKMIITKKPVLNCYVVFQELTTSTFL</sequence>
<accession>A0A0A8Z838</accession>
<protein>
    <submittedName>
        <fullName evidence="1">Uncharacterized protein</fullName>
    </submittedName>
</protein>
<dbReference type="AlphaFoldDB" id="A0A0A8Z838"/>